<evidence type="ECO:0000256" key="1">
    <source>
        <dbReference type="SAM" id="MobiDB-lite"/>
    </source>
</evidence>
<evidence type="ECO:0000259" key="2">
    <source>
        <dbReference type="SMART" id="SM01017"/>
    </source>
</evidence>
<feature type="region of interest" description="Disordered" evidence="1">
    <location>
        <begin position="478"/>
        <end position="497"/>
    </location>
</feature>
<dbReference type="SMART" id="SM01017">
    <property type="entry name" value="Arrestin_C"/>
    <property type="match status" value="1"/>
</dbReference>
<feature type="region of interest" description="Disordered" evidence="1">
    <location>
        <begin position="1"/>
        <end position="69"/>
    </location>
</feature>
<feature type="region of interest" description="Disordered" evidence="1">
    <location>
        <begin position="177"/>
        <end position="234"/>
    </location>
</feature>
<dbReference type="Proteomes" id="UP000478008">
    <property type="component" value="Unassembled WGS sequence"/>
</dbReference>
<evidence type="ECO:0000313" key="4">
    <source>
        <dbReference type="Proteomes" id="UP000478008"/>
    </source>
</evidence>
<keyword evidence="4" id="KW-1185">Reference proteome</keyword>
<feature type="compositionally biased region" description="Polar residues" evidence="1">
    <location>
        <begin position="1"/>
        <end position="12"/>
    </location>
</feature>
<dbReference type="InterPro" id="IPR011022">
    <property type="entry name" value="Arrestin_C-like"/>
</dbReference>
<feature type="compositionally biased region" description="Polar residues" evidence="1">
    <location>
        <begin position="1119"/>
        <end position="1145"/>
    </location>
</feature>
<dbReference type="EMBL" id="CABFWN010000001">
    <property type="protein sequence ID" value="VUG16988.1"/>
    <property type="molecule type" value="Genomic_DNA"/>
</dbReference>
<reference evidence="3 4" key="1">
    <citation type="submission" date="2019-07" db="EMBL/GenBank/DDBJ databases">
        <authorList>
            <person name="Friedrich A."/>
            <person name="Schacherer J."/>
        </authorList>
    </citation>
    <scope>NUCLEOTIDE SEQUENCE [LARGE SCALE GENOMIC DNA]</scope>
</reference>
<feature type="compositionally biased region" description="Polar residues" evidence="1">
    <location>
        <begin position="58"/>
        <end position="69"/>
    </location>
</feature>
<gene>
    <name evidence="3" type="ORF">DEBR0S1_30658G</name>
</gene>
<name>A0A7D9GZR8_DEKBR</name>
<accession>A0A7D9GZR8</accession>
<proteinExistence type="predicted"/>
<organism evidence="3 4">
    <name type="scientific">Dekkera bruxellensis</name>
    <name type="common">Brettanomyces custersii</name>
    <dbReference type="NCBI Taxonomy" id="5007"/>
    <lineage>
        <taxon>Eukaryota</taxon>
        <taxon>Fungi</taxon>
        <taxon>Dikarya</taxon>
        <taxon>Ascomycota</taxon>
        <taxon>Saccharomycotina</taxon>
        <taxon>Pichiomycetes</taxon>
        <taxon>Pichiales</taxon>
        <taxon>Pichiaceae</taxon>
        <taxon>Brettanomyces</taxon>
    </lineage>
</organism>
<dbReference type="AlphaFoldDB" id="A0A7D9GZR8"/>
<protein>
    <submittedName>
        <fullName evidence="3">DEBR0S1_30658g1_1</fullName>
    </submittedName>
</protein>
<feature type="compositionally biased region" description="Low complexity" evidence="1">
    <location>
        <begin position="15"/>
        <end position="31"/>
    </location>
</feature>
<feature type="region of interest" description="Disordered" evidence="1">
    <location>
        <begin position="1119"/>
        <end position="1165"/>
    </location>
</feature>
<sequence length="1181" mass="131208">MLSSNSSDSQPVEYSGPLGSNSSSMSTPWSSKATPAMTSPVRRTVSLRGTAIRRPRATSYSIDSPASDSLTSFVSASSRNSADYDVTSVDDLISEPGPDYIKSNLKSYNKKLITYMMQQGLNLNPLKLKQRKISKGKGLLSMVLRGESRNPNIETFVTSNGQILFIPFNPFKKRCRRHHHNHQHGEGGNSEDDDDYEGQEEEEDGITDDDSSSDEEARGNNGIDEAPLNAYNPISKTITTTTTATELARGHHRHTVTSHTFCVIVKLAKEETLNTVVRASYHADARTKWSQGIPADGKHVKYKEHYRVSNFLDWDLNMDNPDCFIPFKDYDDDSLSMDLNADSESSIASTMKDVVFAEGPTQDVRVFELLAPNELPDEDLSGSKDADTTRNLFEDMNYGNSKTFQPGYYVFLLPVVYPINTPETVLTPIGSVVHKFNVQIDKEPYQPSIQAPQMSMSTPLHHSKFDDALYSVDQATRVRSHTSTEHEQPSSPKRPHSLIKSSFLKKFSIHRQASIKSSSSKLLNGLKPHSTEPTRSFFDFGYNLPVVRLPPSDATSTLNKSIYVNKIWNDALNYELLLPRKYITLSPMYDVNDQFLKSHMFMLQMKLIPLIKGLCLKRIKFNVVEKATYISKDRKYEEDVGDVDRTGVKERVVTLLEIKAKDRPSRGEYPPLCSQVVTGCQNDNLLTCCYKTSTFGNDKKSNSKISHRDKDDIIITNPVKIQCPLTFTANDESKFIKTVHKNLCKGTTDINDLRDSSSEDLDDTNDVLSIFSVNSQSNSGAPDSSIDNCIESSFNANGSSVLKKVKSQSAVEGNEDGNYWVSKSPTLSSVLSPKSRKTFYGLSPPSDALSTLTDDEKRRIYTFFPDVTFHNVKIRHRLQVCFRISKPDPSVLVEGVPKMHHYEVIVDTPIVFVSPFCASDTVELPSYDYAVKSQNFDPPSSQQFDFSQLDRSNSSMEPRLPTFEEAVLQPGSPMMTGLSGEPNAYPGSVDLTTVVSPSPMSTMSASPLSSRMDHGFNNLDSVVDMGSKNTVPNMFFAKQTIRKTSVGTSSKLSAAAHRDGRQNEQKYGSIDSALGVGGNHNPSRSSLVFDTKDLPSYQSVIEEEMSGGLEQKMKLLNVSTDGRSKTQNSLSDADTTATDMENYTESKVPVGDNKINDSNDDDTGSWSTLNSLERAHARHVV</sequence>
<feature type="compositionally biased region" description="Acidic residues" evidence="1">
    <location>
        <begin position="189"/>
        <end position="214"/>
    </location>
</feature>
<evidence type="ECO:0000313" key="3">
    <source>
        <dbReference type="EMBL" id="VUG16988.1"/>
    </source>
</evidence>
<feature type="domain" description="Arrestin C-terminal-like" evidence="2">
    <location>
        <begin position="568"/>
        <end position="916"/>
    </location>
</feature>